<comment type="subcellular location">
    <subcellularLocation>
        <location evidence="1">Membrane</location>
        <topology evidence="1">Multi-pass membrane protein</topology>
    </subcellularLocation>
</comment>
<feature type="transmembrane region" description="Helical" evidence="5">
    <location>
        <begin position="234"/>
        <end position="257"/>
    </location>
</feature>
<dbReference type="InterPro" id="IPR007016">
    <property type="entry name" value="O-antigen_ligase-rel_domated"/>
</dbReference>
<evidence type="ECO:0000256" key="5">
    <source>
        <dbReference type="SAM" id="Phobius"/>
    </source>
</evidence>
<keyword evidence="2 5" id="KW-0812">Transmembrane</keyword>
<dbReference type="EMBL" id="UFQQ01000009">
    <property type="protein sequence ID" value="SSW90880.1"/>
    <property type="molecule type" value="Genomic_DNA"/>
</dbReference>
<dbReference type="InterPro" id="IPR051533">
    <property type="entry name" value="WaaL-like"/>
</dbReference>
<dbReference type="PANTHER" id="PTHR37422">
    <property type="entry name" value="TEICHURONIC ACID BIOSYNTHESIS PROTEIN TUAE"/>
    <property type="match status" value="1"/>
</dbReference>
<dbReference type="AlphaFoldDB" id="A0A336JMI5"/>
<dbReference type="OrthoDB" id="8209292at2"/>
<feature type="transmembrane region" description="Helical" evidence="5">
    <location>
        <begin position="79"/>
        <end position="100"/>
    </location>
</feature>
<evidence type="ECO:0000313" key="8">
    <source>
        <dbReference type="EMBL" id="SSW90880.1"/>
    </source>
</evidence>
<dbReference type="Pfam" id="PF04932">
    <property type="entry name" value="Wzy_C"/>
    <property type="match status" value="1"/>
</dbReference>
<dbReference type="EMBL" id="QRDT01000009">
    <property type="protein sequence ID" value="RED35190.1"/>
    <property type="molecule type" value="Genomic_DNA"/>
</dbReference>
<evidence type="ECO:0000256" key="1">
    <source>
        <dbReference type="ARBA" id="ARBA00004141"/>
    </source>
</evidence>
<accession>A0A336JMI5</accession>
<evidence type="ECO:0000256" key="3">
    <source>
        <dbReference type="ARBA" id="ARBA00022989"/>
    </source>
</evidence>
<feature type="transmembrane region" description="Helical" evidence="5">
    <location>
        <begin position="198"/>
        <end position="222"/>
    </location>
</feature>
<evidence type="ECO:0000256" key="2">
    <source>
        <dbReference type="ARBA" id="ARBA00022692"/>
    </source>
</evidence>
<organism evidence="8 9">
    <name type="scientific">Rhodopseudomonas pentothenatexigens</name>
    <dbReference type="NCBI Taxonomy" id="999699"/>
    <lineage>
        <taxon>Bacteria</taxon>
        <taxon>Pseudomonadati</taxon>
        <taxon>Pseudomonadota</taxon>
        <taxon>Alphaproteobacteria</taxon>
        <taxon>Hyphomicrobiales</taxon>
        <taxon>Nitrobacteraceae</taxon>
        <taxon>Rhodopseudomonas</taxon>
    </lineage>
</organism>
<feature type="transmembrane region" description="Helical" evidence="5">
    <location>
        <begin position="52"/>
        <end position="72"/>
    </location>
</feature>
<evidence type="ECO:0000313" key="9">
    <source>
        <dbReference type="Proteomes" id="UP000252631"/>
    </source>
</evidence>
<dbReference type="GO" id="GO:0016020">
    <property type="term" value="C:membrane"/>
    <property type="evidence" value="ECO:0007669"/>
    <property type="project" value="UniProtKB-SubCell"/>
</dbReference>
<feature type="transmembrane region" description="Helical" evidence="5">
    <location>
        <begin position="112"/>
        <end position="131"/>
    </location>
</feature>
<dbReference type="Proteomes" id="UP000256343">
    <property type="component" value="Unassembled WGS sequence"/>
</dbReference>
<sequence length="394" mass="42179">MRTAVSTATPLPGRRRSTALSLSLWAWCACLFFPLASVDVWAAEGATIPLYQMYQVAGLSQFILVSLVAGPARPVRALALYNPLQAAILAVILLSIGLQLHGREIAVLEGTVYTLLLLAVIVCFSALWTVPDHELADCFGGIAVTVLIFCAYAIAVHGWPVDRRLGGIHPNMLGSVMLAGFVFSQFRRGYVMVAARLTCFVLATAVSSRFAMVGCALAFLVFEVTSRRLGGRLALLAFAAAAAALLFPDVLFGMLALDDPERNLNSGFTGRDEQWARAMAAIAESPFGLGFKRPDTEQAGHNGFLRTLIEFGVVGGSLMIAALAVIVVKALAEPAASRDPEGRRIAAARAGGLAALTFASFFQPQLFNLGDIHGLAMMLLLFGVRPHRPNRMLY</sequence>
<evidence type="ECO:0000313" key="7">
    <source>
        <dbReference type="EMBL" id="RED35190.1"/>
    </source>
</evidence>
<name>A0A336JMI5_9BRAD</name>
<protein>
    <recommendedName>
        <fullName evidence="6">O-antigen ligase-related domain-containing protein</fullName>
    </recommendedName>
</protein>
<dbReference type="PROSITE" id="PS51257">
    <property type="entry name" value="PROKAR_LIPOPROTEIN"/>
    <property type="match status" value="1"/>
</dbReference>
<dbReference type="PANTHER" id="PTHR37422:SF13">
    <property type="entry name" value="LIPOPOLYSACCHARIDE BIOSYNTHESIS PROTEIN PA4999-RELATED"/>
    <property type="match status" value="1"/>
</dbReference>
<reference evidence="8 9" key="1">
    <citation type="submission" date="2017-08" db="EMBL/GenBank/DDBJ databases">
        <authorList>
            <person name="de Groot N.N."/>
        </authorList>
    </citation>
    <scope>NUCLEOTIDE SEQUENCE [LARGE SCALE GENOMIC DNA]</scope>
    <source>
        <strain evidence="8 9">JA575</strain>
    </source>
</reference>
<evidence type="ECO:0000259" key="6">
    <source>
        <dbReference type="Pfam" id="PF04932"/>
    </source>
</evidence>
<feature type="domain" description="O-antigen ligase-related" evidence="6">
    <location>
        <begin position="199"/>
        <end position="319"/>
    </location>
</feature>
<keyword evidence="10" id="KW-1185">Reference proteome</keyword>
<feature type="transmembrane region" description="Helical" evidence="5">
    <location>
        <begin position="138"/>
        <end position="156"/>
    </location>
</feature>
<proteinExistence type="predicted"/>
<gene>
    <name evidence="7" type="ORF">BJ125_10934</name>
    <name evidence="8" type="ORF">SAMN05892882_10934</name>
</gene>
<feature type="transmembrane region" description="Helical" evidence="5">
    <location>
        <begin position="311"/>
        <end position="332"/>
    </location>
</feature>
<reference evidence="7 10" key="2">
    <citation type="submission" date="2018-07" db="EMBL/GenBank/DDBJ databases">
        <title>Genomic Encyclopedia of Archaeal and Bacterial Type Strains, Phase II (KMG-II): from individual species to whole genera.</title>
        <authorList>
            <person name="Goeker M."/>
        </authorList>
    </citation>
    <scope>NUCLEOTIDE SEQUENCE [LARGE SCALE GENOMIC DNA]</scope>
    <source>
        <strain evidence="7 10">JA575</strain>
    </source>
</reference>
<keyword evidence="4 5" id="KW-0472">Membrane</keyword>
<keyword evidence="3 5" id="KW-1133">Transmembrane helix</keyword>
<evidence type="ECO:0000256" key="4">
    <source>
        <dbReference type="ARBA" id="ARBA00023136"/>
    </source>
</evidence>
<evidence type="ECO:0000313" key="10">
    <source>
        <dbReference type="Proteomes" id="UP000256343"/>
    </source>
</evidence>
<dbReference type="Proteomes" id="UP000252631">
    <property type="component" value="Unassembled WGS sequence"/>
</dbReference>